<dbReference type="AlphaFoldDB" id="A0A430B414"/>
<dbReference type="Gene3D" id="3.30.1490.390">
    <property type="match status" value="1"/>
</dbReference>
<comment type="caution">
    <text evidence="1">The sequence shown here is derived from an EMBL/GenBank/DDBJ whole genome shotgun (WGS) entry which is preliminary data.</text>
</comment>
<keyword evidence="2" id="KW-1185">Reference proteome</keyword>
<dbReference type="EMBL" id="NGKA01000002">
    <property type="protein sequence ID" value="RSU15039.1"/>
    <property type="molecule type" value="Genomic_DNA"/>
</dbReference>
<protein>
    <recommendedName>
        <fullName evidence="3">DUF4649 domain-containing protein</fullName>
    </recommendedName>
</protein>
<proteinExistence type="predicted"/>
<reference evidence="1 2" key="1">
    <citation type="submission" date="2017-05" db="EMBL/GenBank/DDBJ databases">
        <title>Vagococcus spp. assemblies.</title>
        <authorList>
            <person name="Gulvik C.A."/>
        </authorList>
    </citation>
    <scope>NUCLEOTIDE SEQUENCE [LARGE SCALE GENOMIC DNA]</scope>
    <source>
        <strain evidence="1 2">CCUG 51432</strain>
    </source>
</reference>
<sequence>MMLEIHYFSSKNDTQETIKTYQTSSDFLAAQYLEVPDLQDYFAVSKVLLDGEELKLEDKTILGLFNFLNSSKN</sequence>
<name>A0A430B414_9ENTE</name>
<gene>
    <name evidence="1" type="ORF">CBF29_01490</name>
</gene>
<organism evidence="1 2">
    <name type="scientific">Vagococcus elongatus</name>
    <dbReference type="NCBI Taxonomy" id="180344"/>
    <lineage>
        <taxon>Bacteria</taxon>
        <taxon>Bacillati</taxon>
        <taxon>Bacillota</taxon>
        <taxon>Bacilli</taxon>
        <taxon>Lactobacillales</taxon>
        <taxon>Enterococcaceae</taxon>
        <taxon>Vagococcus</taxon>
    </lineage>
</organism>
<dbReference type="OrthoDB" id="2308381at2"/>
<evidence type="ECO:0000313" key="2">
    <source>
        <dbReference type="Proteomes" id="UP000287605"/>
    </source>
</evidence>
<evidence type="ECO:0000313" key="1">
    <source>
        <dbReference type="EMBL" id="RSU15039.1"/>
    </source>
</evidence>
<dbReference type="Proteomes" id="UP000287605">
    <property type="component" value="Unassembled WGS sequence"/>
</dbReference>
<evidence type="ECO:0008006" key="3">
    <source>
        <dbReference type="Google" id="ProtNLM"/>
    </source>
</evidence>
<accession>A0A430B414</accession>